<protein>
    <submittedName>
        <fullName evidence="3">Uncharacterized protein</fullName>
    </submittedName>
</protein>
<evidence type="ECO:0000256" key="2">
    <source>
        <dbReference type="SAM" id="Phobius"/>
    </source>
</evidence>
<feature type="transmembrane region" description="Helical" evidence="2">
    <location>
        <begin position="12"/>
        <end position="34"/>
    </location>
</feature>
<accession>A0A927FCG3</accession>
<keyword evidence="2" id="KW-0472">Membrane</keyword>
<gene>
    <name evidence="3" type="ORF">IEN85_22585</name>
</gene>
<sequence>MVRLSSPISSRLILAGSYAVIGGIGVYCVFWLLYGEAPRDEVSSFLYQAPDHTAFDDVLKFMNALGPPFGILAFTIPFFPFTFLYASFVCPSRITVTDTEIRTKSFGSERRWHMSELQSVTFKEAGNSQFIIFKIGGKTLKAEIEHGRWGAIRDLLPAGITNPVEQSTSRQVRHALPRQPAVSIPDSLSYVSIDKFEADYRSEIYEQAAQMAGAFEWWNEPLWLFDRISDPDRLTGQSRLFRPDPVDQDEIHIIGREIPLQENALMCFIDAERIIGLLQALSEEHEITWTVSENEGRDEIGTIHEGAVPHEIYQWLNRIRDSWTLTQAEIENHALHERIRQKHTDSRLAPLNQEDSQPLPSEKEAGT</sequence>
<evidence type="ECO:0000313" key="3">
    <source>
        <dbReference type="EMBL" id="MBD5782304.1"/>
    </source>
</evidence>
<proteinExistence type="predicted"/>
<dbReference type="RefSeq" id="WP_191619383.1">
    <property type="nucleotide sequence ID" value="NZ_JACYFG010000060.1"/>
</dbReference>
<evidence type="ECO:0000313" key="4">
    <source>
        <dbReference type="Proteomes" id="UP000622317"/>
    </source>
</evidence>
<keyword evidence="4" id="KW-1185">Reference proteome</keyword>
<dbReference type="AlphaFoldDB" id="A0A927FCG3"/>
<keyword evidence="2" id="KW-0812">Transmembrane</keyword>
<organism evidence="3 4">
    <name type="scientific">Pelagicoccus enzymogenes</name>
    <dbReference type="NCBI Taxonomy" id="2773457"/>
    <lineage>
        <taxon>Bacteria</taxon>
        <taxon>Pseudomonadati</taxon>
        <taxon>Verrucomicrobiota</taxon>
        <taxon>Opitutia</taxon>
        <taxon>Puniceicoccales</taxon>
        <taxon>Pelagicoccaceae</taxon>
        <taxon>Pelagicoccus</taxon>
    </lineage>
</organism>
<feature type="transmembrane region" description="Helical" evidence="2">
    <location>
        <begin position="69"/>
        <end position="88"/>
    </location>
</feature>
<feature type="region of interest" description="Disordered" evidence="1">
    <location>
        <begin position="341"/>
        <end position="367"/>
    </location>
</feature>
<evidence type="ECO:0000256" key="1">
    <source>
        <dbReference type="SAM" id="MobiDB-lite"/>
    </source>
</evidence>
<keyword evidence="2" id="KW-1133">Transmembrane helix</keyword>
<dbReference type="Proteomes" id="UP000622317">
    <property type="component" value="Unassembled WGS sequence"/>
</dbReference>
<name>A0A927FCG3_9BACT</name>
<comment type="caution">
    <text evidence="3">The sequence shown here is derived from an EMBL/GenBank/DDBJ whole genome shotgun (WGS) entry which is preliminary data.</text>
</comment>
<reference evidence="3" key="1">
    <citation type="submission" date="2020-09" db="EMBL/GenBank/DDBJ databases">
        <title>Pelagicoccus enzymogenes sp. nov. with an EPS production, isolated from marine sediment.</title>
        <authorList>
            <person name="Feng X."/>
        </authorList>
    </citation>
    <scope>NUCLEOTIDE SEQUENCE</scope>
    <source>
        <strain evidence="3">NFK12</strain>
    </source>
</reference>
<dbReference type="EMBL" id="JACYFG010000060">
    <property type="protein sequence ID" value="MBD5782304.1"/>
    <property type="molecule type" value="Genomic_DNA"/>
</dbReference>